<dbReference type="InterPro" id="IPR003737">
    <property type="entry name" value="GlcNAc_PI_deacetylase-related"/>
</dbReference>
<organism evidence="3">
    <name type="scientific">uncultured Gemmatimonadota bacterium</name>
    <dbReference type="NCBI Taxonomy" id="203437"/>
    <lineage>
        <taxon>Bacteria</taxon>
        <taxon>Pseudomonadati</taxon>
        <taxon>Gemmatimonadota</taxon>
        <taxon>environmental samples</taxon>
    </lineage>
</organism>
<feature type="domain" description="Alpha-galactosidase NEW3" evidence="2">
    <location>
        <begin position="354"/>
        <end position="419"/>
    </location>
</feature>
<reference evidence="3" key="1">
    <citation type="submission" date="2020-02" db="EMBL/GenBank/DDBJ databases">
        <authorList>
            <person name="Meier V. D."/>
        </authorList>
    </citation>
    <scope>NUCLEOTIDE SEQUENCE</scope>
    <source>
        <strain evidence="3">AVDCRST_MAG68</strain>
    </source>
</reference>
<dbReference type="PANTHER" id="PTHR12993">
    <property type="entry name" value="N-ACETYLGLUCOSAMINYL-PHOSPHATIDYLINOSITOL DE-N-ACETYLASE-RELATED"/>
    <property type="match status" value="1"/>
</dbReference>
<dbReference type="Pfam" id="PF10633">
    <property type="entry name" value="NPCBM_assoc"/>
    <property type="match status" value="2"/>
</dbReference>
<dbReference type="Gene3D" id="3.40.50.10320">
    <property type="entry name" value="LmbE-like"/>
    <property type="match status" value="1"/>
</dbReference>
<dbReference type="InterPro" id="IPR024078">
    <property type="entry name" value="LmbE-like_dom_sf"/>
</dbReference>
<dbReference type="InterPro" id="IPR029062">
    <property type="entry name" value="Class_I_gatase-like"/>
</dbReference>
<evidence type="ECO:0000259" key="2">
    <source>
        <dbReference type="Pfam" id="PF10633"/>
    </source>
</evidence>
<feature type="chain" id="PRO_5026916171" description="Alpha-galactosidase NEW3 domain-containing protein" evidence="1">
    <location>
        <begin position="24"/>
        <end position="827"/>
    </location>
</feature>
<dbReference type="EMBL" id="CADCTW010000096">
    <property type="protein sequence ID" value="CAA9322442.1"/>
    <property type="molecule type" value="Genomic_DNA"/>
</dbReference>
<dbReference type="PANTHER" id="PTHR12993:SF11">
    <property type="entry name" value="N-ACETYLGLUCOSAMINYL-PHOSPHATIDYLINOSITOL DE-N-ACETYLASE"/>
    <property type="match status" value="1"/>
</dbReference>
<evidence type="ECO:0000256" key="1">
    <source>
        <dbReference type="SAM" id="SignalP"/>
    </source>
</evidence>
<dbReference type="SUPFAM" id="SSF102588">
    <property type="entry name" value="LmbE-like"/>
    <property type="match status" value="1"/>
</dbReference>
<gene>
    <name evidence="3" type="ORF">AVDCRST_MAG68-1926</name>
</gene>
<dbReference type="Gene3D" id="2.60.40.10">
    <property type="entry name" value="Immunoglobulins"/>
    <property type="match status" value="1"/>
</dbReference>
<proteinExistence type="predicted"/>
<sequence>MRNRTIAAALAATLLCGSAEHIAAQAATEYGGAAGLGLSLRRLGVAKRVLMVGAHPDDEDTQLLATLALEQGADVAYLSLTRGEGGQNGIGPELHEALGLLRTEELLAARRVDGARQFFTRAYDFGFSKNAEETFRHWPREEVLRDVVHVVRRFRPDIIVPVFSGTPRDGHGHHQVSGMLAREAFEAAADPARFPEQLAAGLRPHRTAKLYQSLRGDSTSATVRLAIGNLDPLIGRSPFQLAMASRSRHRSQDMGRPETAGPRWGYLRRVAPAPAGREASIWEGIDTTVAGVERPRDASVAALARTLNTLRSGTPGGADAAFRRAAETRDAEDALARAAGLVLDAVADDARPVPGQTFGLELSMWNGGGERIAVAELQPRLPAGWTAEAAAPLPAAPLEPGSILTRRFRVTIPASAAATEPYFLRRPRQGDLYEWPAGDSAATEPFEAAPVHASARLAVAGAELPMEAEATFREVDPRQGELRRPVMVVPAVSVRTERAVRILPLAGDHTFRVRVDLASEAPRGIAGTLRLELPAGWSAQPASLPVRFAAAGEGQEAEFTVRAPAALPAGDYPMSAVFQDAEGRRYARGARLIDYPHVRTRPLYAGASTLVRAFDVRVPAGLRVAYIEGAGEEGPAVLQQLGITPTLLDEDALAGGDFSRFDVIVAGSRAYEVRPDLARHNARLLEWVRRGGTLVVQYNKYELVEGNFAPYPLTMGRPHDRVTDEAAPVNILVPTHPLFTTPNRITAADFAGWDQERGLYFARTWDARYTALLETGDPGETPLRGGLLTATVGQGTYVYTGLAFFRQLPEGVPGAWRLFANLLALGK</sequence>
<dbReference type="Pfam" id="PF02585">
    <property type="entry name" value="PIG-L"/>
    <property type="match status" value="1"/>
</dbReference>
<keyword evidence="1" id="KW-0732">Signal</keyword>
<feature type="signal peptide" evidence="1">
    <location>
        <begin position="1"/>
        <end position="23"/>
    </location>
</feature>
<feature type="domain" description="Alpha-galactosidase NEW3" evidence="2">
    <location>
        <begin position="527"/>
        <end position="576"/>
    </location>
</feature>
<accession>A0A6J4L554</accession>
<evidence type="ECO:0000313" key="3">
    <source>
        <dbReference type="EMBL" id="CAA9322442.1"/>
    </source>
</evidence>
<name>A0A6J4L554_9BACT</name>
<dbReference type="InterPro" id="IPR013783">
    <property type="entry name" value="Ig-like_fold"/>
</dbReference>
<dbReference type="GO" id="GO:0016811">
    <property type="term" value="F:hydrolase activity, acting on carbon-nitrogen (but not peptide) bonds, in linear amides"/>
    <property type="evidence" value="ECO:0007669"/>
    <property type="project" value="TreeGrafter"/>
</dbReference>
<protein>
    <recommendedName>
        <fullName evidence="2">Alpha-galactosidase NEW3 domain-containing protein</fullName>
    </recommendedName>
</protein>
<dbReference type="InterPro" id="IPR018905">
    <property type="entry name" value="A-galactase_NEW3"/>
</dbReference>
<dbReference type="SUPFAM" id="SSF52317">
    <property type="entry name" value="Class I glutamine amidotransferase-like"/>
    <property type="match status" value="1"/>
</dbReference>
<dbReference type="AlphaFoldDB" id="A0A6J4L554"/>